<name>A0AAU8ELZ5_9MICC</name>
<dbReference type="RefSeq" id="WP_353710354.1">
    <property type="nucleotide sequence ID" value="NZ_CP159279.1"/>
</dbReference>
<dbReference type="EMBL" id="CP159279">
    <property type="protein sequence ID" value="XCH09569.1"/>
    <property type="molecule type" value="Genomic_DNA"/>
</dbReference>
<protein>
    <submittedName>
        <fullName evidence="1">Uncharacterized protein</fullName>
    </submittedName>
</protein>
<organism evidence="1">
    <name type="scientific">Arthrobacter sp. K5</name>
    <dbReference type="NCBI Taxonomy" id="2839623"/>
    <lineage>
        <taxon>Bacteria</taxon>
        <taxon>Bacillati</taxon>
        <taxon>Actinomycetota</taxon>
        <taxon>Actinomycetes</taxon>
        <taxon>Micrococcales</taxon>
        <taxon>Micrococcaceae</taxon>
        <taxon>Arthrobacter</taxon>
    </lineage>
</organism>
<reference evidence="1" key="1">
    <citation type="submission" date="2024-06" db="EMBL/GenBank/DDBJ databases">
        <title>Biodegradation of dimethachlon by Arthrobacter sp. K5: mechanistic insights and ecological implications.</title>
        <authorList>
            <person name="Hu S."/>
            <person name="Lu P."/>
        </authorList>
    </citation>
    <scope>NUCLEOTIDE SEQUENCE</scope>
    <source>
        <strain evidence="1">K5</strain>
    </source>
</reference>
<accession>A0AAU8ELZ5</accession>
<proteinExistence type="predicted"/>
<gene>
    <name evidence="1" type="ORF">ABRP34_11930</name>
</gene>
<dbReference type="AlphaFoldDB" id="A0AAU8ELZ5"/>
<sequence>MANLVCGVLILPSAFVTVYPAMLAMLFTRPDTGSNGKQWEFDVFS</sequence>
<evidence type="ECO:0000313" key="1">
    <source>
        <dbReference type="EMBL" id="XCH09569.1"/>
    </source>
</evidence>